<dbReference type="InterPro" id="IPR008168">
    <property type="entry name" value="Cyt_C_IC"/>
</dbReference>
<dbReference type="InterPro" id="IPR036909">
    <property type="entry name" value="Cyt_c-like_dom_sf"/>
</dbReference>
<dbReference type="PIRSF" id="PIRSF000006">
    <property type="entry name" value="Cbb3-Cox_fixP"/>
    <property type="match status" value="1"/>
</dbReference>
<feature type="binding site" description="covalent" evidence="23">
    <location>
        <position position="219"/>
    </location>
    <ligand>
        <name>heme c</name>
        <dbReference type="ChEBI" id="CHEBI:61717"/>
        <label>2</label>
    </ligand>
</feature>
<keyword evidence="7 21" id="KW-0997">Cell inner membrane</keyword>
<keyword evidence="17 21" id="KW-0408">Iron</keyword>
<evidence type="ECO:0000256" key="10">
    <source>
        <dbReference type="ARBA" id="ARBA00022692"/>
    </source>
</evidence>
<dbReference type="GO" id="GO:1902600">
    <property type="term" value="P:proton transmembrane transport"/>
    <property type="evidence" value="ECO:0007669"/>
    <property type="project" value="UniProtKB-KW"/>
</dbReference>
<evidence type="ECO:0000256" key="6">
    <source>
        <dbReference type="ARBA" id="ARBA00022475"/>
    </source>
</evidence>
<dbReference type="Pfam" id="PF14715">
    <property type="entry name" value="FixP_N"/>
    <property type="match status" value="1"/>
</dbReference>
<keyword evidence="11 21" id="KW-0479">Metal-binding</keyword>
<evidence type="ECO:0000256" key="16">
    <source>
        <dbReference type="ARBA" id="ARBA00023002"/>
    </source>
</evidence>
<keyword evidence="14 21" id="KW-0249">Electron transport</keyword>
<evidence type="ECO:0000256" key="12">
    <source>
        <dbReference type="ARBA" id="ARBA00022737"/>
    </source>
</evidence>
<evidence type="ECO:0000256" key="20">
    <source>
        <dbReference type="ARBA" id="ARBA00025525"/>
    </source>
</evidence>
<sequence length="301" mass="32469">MTEKHIDEQTGTETTGHVWDGIRELNNPLPRWWLWTFYATVVWAIGYMIMYPAWPMLKENTKGYLGYSSRAELHGAMNAAEDARAGLVEAIRQEDVAQILANPELKQFAISAGAAAFKVNCVQCHGSGAQGGAGYPNLNDDDWLWGGDIQSIYTTINHGVRYMADTDTRQSEMPGFDGVLTPEQMGEVAAYVVSLSGTPKSPDKVEAGAKLFSENCASCHGSDAKATKGVDAETVKDMGAPNLADAIWLYGSGEKAIVQQMVHPRNGVMPAWGARLGETTVKELAVYVHSLGGGQTVLAGQ</sequence>
<dbReference type="InterPro" id="IPR032858">
    <property type="entry name" value="CcoP_N"/>
</dbReference>
<name>A0A916WIT8_9HYPH</name>
<dbReference type="Proteomes" id="UP000646478">
    <property type="component" value="Unassembled WGS sequence"/>
</dbReference>
<evidence type="ECO:0000313" key="26">
    <source>
        <dbReference type="EMBL" id="GGB02027.1"/>
    </source>
</evidence>
<feature type="binding site" description="axial binding residue" evidence="22">
    <location>
        <position position="125"/>
    </location>
    <ligand>
        <name>heme c</name>
        <dbReference type="ChEBI" id="CHEBI:61717"/>
        <label>1</label>
    </ligand>
    <ligandPart>
        <name>Fe</name>
        <dbReference type="ChEBI" id="CHEBI:18248"/>
    </ligandPart>
</feature>
<keyword evidence="9 21" id="KW-0679">Respiratory chain</keyword>
<dbReference type="EMBL" id="BMHH01000014">
    <property type="protein sequence ID" value="GGB02027.1"/>
    <property type="molecule type" value="Genomic_DNA"/>
</dbReference>
<organism evidence="26 27">
    <name type="scientific">Brucella endophytica</name>
    <dbReference type="NCBI Taxonomy" id="1963359"/>
    <lineage>
        <taxon>Bacteria</taxon>
        <taxon>Pseudomonadati</taxon>
        <taxon>Pseudomonadota</taxon>
        <taxon>Alphaproteobacteria</taxon>
        <taxon>Hyphomicrobiales</taxon>
        <taxon>Brucellaceae</taxon>
        <taxon>Brucella/Ochrobactrum group</taxon>
        <taxon>Brucella</taxon>
    </lineage>
</organism>
<dbReference type="RefSeq" id="WP_188825266.1">
    <property type="nucleotide sequence ID" value="NZ_BMHH01000014.1"/>
</dbReference>
<evidence type="ECO:0000256" key="17">
    <source>
        <dbReference type="ARBA" id="ARBA00023004"/>
    </source>
</evidence>
<comment type="pathway">
    <text evidence="2 21">Energy metabolism; oxidative phosphorylation.</text>
</comment>
<dbReference type="GO" id="GO:0005886">
    <property type="term" value="C:plasma membrane"/>
    <property type="evidence" value="ECO:0007669"/>
    <property type="project" value="UniProtKB-SubCell"/>
</dbReference>
<dbReference type="GO" id="GO:0009055">
    <property type="term" value="F:electron transfer activity"/>
    <property type="evidence" value="ECO:0007669"/>
    <property type="project" value="InterPro"/>
</dbReference>
<dbReference type="InterPro" id="IPR004678">
    <property type="entry name" value="Cyt_c_oxidase_cbb3_su3"/>
</dbReference>
<comment type="subunit">
    <text evidence="4">Component of the cbb3-type cytochrome c oxidase at least composed of FixN, FixO, FixQ and FixP.</text>
</comment>
<keyword evidence="10 24" id="KW-0812">Transmembrane</keyword>
<evidence type="ECO:0000256" key="14">
    <source>
        <dbReference type="ARBA" id="ARBA00022982"/>
    </source>
</evidence>
<dbReference type="InterPro" id="IPR050597">
    <property type="entry name" value="Cytochrome_c_Oxidase_Subunit"/>
</dbReference>
<dbReference type="NCBIfam" id="TIGR00782">
    <property type="entry name" value="ccoP"/>
    <property type="match status" value="1"/>
</dbReference>
<dbReference type="Pfam" id="PF00034">
    <property type="entry name" value="Cytochrom_C"/>
    <property type="match status" value="1"/>
</dbReference>
<evidence type="ECO:0000256" key="8">
    <source>
        <dbReference type="ARBA" id="ARBA00022617"/>
    </source>
</evidence>
<dbReference type="PANTHER" id="PTHR33751:SF1">
    <property type="entry name" value="CBB3-TYPE CYTOCHROME C OXIDASE SUBUNIT FIXP"/>
    <property type="match status" value="1"/>
</dbReference>
<accession>A0A916WIT8</accession>
<dbReference type="SUPFAM" id="SSF46626">
    <property type="entry name" value="Cytochrome c"/>
    <property type="match status" value="2"/>
</dbReference>
<dbReference type="InterPro" id="IPR009056">
    <property type="entry name" value="Cyt_c-like_dom"/>
</dbReference>
<dbReference type="PROSITE" id="PS51007">
    <property type="entry name" value="CYTC"/>
    <property type="match status" value="2"/>
</dbReference>
<keyword evidence="18 21" id="KW-0406">Ion transport</keyword>
<keyword evidence="6 21" id="KW-1003">Cell membrane</keyword>
<feature type="transmembrane region" description="Helical" evidence="24">
    <location>
        <begin position="32"/>
        <end position="54"/>
    </location>
</feature>
<evidence type="ECO:0000256" key="11">
    <source>
        <dbReference type="ARBA" id="ARBA00022723"/>
    </source>
</evidence>
<evidence type="ECO:0000256" key="3">
    <source>
        <dbReference type="ARBA" id="ARBA00006113"/>
    </source>
</evidence>
<dbReference type="Pfam" id="PF13442">
    <property type="entry name" value="Cytochrome_CBB3"/>
    <property type="match status" value="1"/>
</dbReference>
<dbReference type="GO" id="GO:0020037">
    <property type="term" value="F:heme binding"/>
    <property type="evidence" value="ECO:0007669"/>
    <property type="project" value="InterPro"/>
</dbReference>
<feature type="binding site" description="axial binding residue" evidence="22">
    <location>
        <position position="220"/>
    </location>
    <ligand>
        <name>heme c</name>
        <dbReference type="ChEBI" id="CHEBI:61717"/>
        <label>2</label>
    </ligand>
    <ligandPart>
        <name>Fe</name>
        <dbReference type="ChEBI" id="CHEBI:18248"/>
    </ligandPart>
</feature>
<dbReference type="Gene3D" id="1.10.760.10">
    <property type="entry name" value="Cytochrome c-like domain"/>
    <property type="match status" value="2"/>
</dbReference>
<dbReference type="InterPro" id="IPR038414">
    <property type="entry name" value="CcoP_N_sf"/>
</dbReference>
<evidence type="ECO:0000256" key="5">
    <source>
        <dbReference type="ARBA" id="ARBA00022448"/>
    </source>
</evidence>
<evidence type="ECO:0000256" key="2">
    <source>
        <dbReference type="ARBA" id="ARBA00004673"/>
    </source>
</evidence>
<keyword evidence="13 21" id="KW-0375">Hydrogen ion transport</keyword>
<evidence type="ECO:0000256" key="19">
    <source>
        <dbReference type="ARBA" id="ARBA00023136"/>
    </source>
</evidence>
<keyword evidence="15 24" id="KW-1133">Transmembrane helix</keyword>
<dbReference type="PANTHER" id="PTHR33751">
    <property type="entry name" value="CBB3-TYPE CYTOCHROME C OXIDASE SUBUNIT FIXP"/>
    <property type="match status" value="1"/>
</dbReference>
<dbReference type="GO" id="GO:0016491">
    <property type="term" value="F:oxidoreductase activity"/>
    <property type="evidence" value="ECO:0007669"/>
    <property type="project" value="UniProtKB-KW"/>
</dbReference>
<evidence type="ECO:0000256" key="9">
    <source>
        <dbReference type="ARBA" id="ARBA00022660"/>
    </source>
</evidence>
<feature type="domain" description="Cytochrome c" evidence="25">
    <location>
        <begin position="203"/>
        <end position="292"/>
    </location>
</feature>
<feature type="domain" description="Cytochrome c" evidence="25">
    <location>
        <begin position="108"/>
        <end position="196"/>
    </location>
</feature>
<evidence type="ECO:0000256" key="13">
    <source>
        <dbReference type="ARBA" id="ARBA00022781"/>
    </source>
</evidence>
<evidence type="ECO:0000256" key="23">
    <source>
        <dbReference type="PIRSR" id="PIRSR000006-2"/>
    </source>
</evidence>
<comment type="cofactor">
    <cofactor evidence="21 23">
        <name>heme c</name>
        <dbReference type="ChEBI" id="CHEBI:61717"/>
    </cofactor>
    <text evidence="21 23">Binds 2 heme C groups per subunit.</text>
</comment>
<evidence type="ECO:0000256" key="22">
    <source>
        <dbReference type="PIRSR" id="PIRSR000006-1"/>
    </source>
</evidence>
<evidence type="ECO:0000313" key="27">
    <source>
        <dbReference type="Proteomes" id="UP000646478"/>
    </source>
</evidence>
<evidence type="ECO:0000256" key="21">
    <source>
        <dbReference type="PIRNR" id="PIRNR000006"/>
    </source>
</evidence>
<dbReference type="PRINTS" id="PR00605">
    <property type="entry name" value="CYTCHROMECIC"/>
</dbReference>
<comment type="subcellular location">
    <subcellularLocation>
        <location evidence="1 21">Cell inner membrane</location>
    </subcellularLocation>
</comment>
<proteinExistence type="inferred from homology"/>
<keyword evidence="5 21" id="KW-0813">Transport</keyword>
<feature type="binding site" description="covalent" evidence="23">
    <location>
        <position position="121"/>
    </location>
    <ligand>
        <name>heme c</name>
        <dbReference type="ChEBI" id="CHEBI:61717"/>
        <label>1</label>
    </ligand>
</feature>
<feature type="binding site" description="covalent" evidence="23">
    <location>
        <position position="216"/>
    </location>
    <ligand>
        <name>heme c</name>
        <dbReference type="ChEBI" id="CHEBI:61717"/>
        <label>2</label>
    </ligand>
</feature>
<evidence type="ECO:0000256" key="7">
    <source>
        <dbReference type="ARBA" id="ARBA00022519"/>
    </source>
</evidence>
<evidence type="ECO:0000256" key="1">
    <source>
        <dbReference type="ARBA" id="ARBA00004533"/>
    </source>
</evidence>
<protein>
    <recommendedName>
        <fullName evidence="21">Cbb3-type cytochrome c oxidase subunit</fullName>
    </recommendedName>
</protein>
<reference evidence="26" key="2">
    <citation type="submission" date="2020-09" db="EMBL/GenBank/DDBJ databases">
        <authorList>
            <person name="Sun Q."/>
            <person name="Zhou Y."/>
        </authorList>
    </citation>
    <scope>NUCLEOTIDE SEQUENCE</scope>
    <source>
        <strain evidence="26">CGMCC 1.15082</strain>
    </source>
</reference>
<comment type="similarity">
    <text evidence="3 21">Belongs to the CcoP / FixP family.</text>
</comment>
<evidence type="ECO:0000256" key="4">
    <source>
        <dbReference type="ARBA" id="ARBA00011203"/>
    </source>
</evidence>
<feature type="binding site" description="axial binding residue" evidence="22">
    <location>
        <position position="173"/>
    </location>
    <ligand>
        <name>heme c</name>
        <dbReference type="ChEBI" id="CHEBI:61717"/>
        <label>2</label>
    </ligand>
    <ligandPart>
        <name>Fe</name>
        <dbReference type="ChEBI" id="CHEBI:18248"/>
    </ligandPart>
</feature>
<feature type="binding site" description="covalent" evidence="23">
    <location>
        <position position="124"/>
    </location>
    <ligand>
        <name>heme c</name>
        <dbReference type="ChEBI" id="CHEBI:61717"/>
        <label>1</label>
    </ligand>
</feature>
<keyword evidence="8 21" id="KW-0349">Heme</keyword>
<keyword evidence="12" id="KW-0677">Repeat</keyword>
<reference evidence="26" key="1">
    <citation type="journal article" date="2014" name="Int. J. Syst. Evol. Microbiol.">
        <title>Complete genome sequence of Corynebacterium casei LMG S-19264T (=DSM 44701T), isolated from a smear-ripened cheese.</title>
        <authorList>
            <consortium name="US DOE Joint Genome Institute (JGI-PGF)"/>
            <person name="Walter F."/>
            <person name="Albersmeier A."/>
            <person name="Kalinowski J."/>
            <person name="Ruckert C."/>
        </authorList>
    </citation>
    <scope>NUCLEOTIDE SEQUENCE</scope>
    <source>
        <strain evidence="26">CGMCC 1.15082</strain>
    </source>
</reference>
<comment type="caution">
    <text evidence="26">The sequence shown here is derived from an EMBL/GenBank/DDBJ whole genome shotgun (WGS) entry which is preliminary data.</text>
</comment>
<dbReference type="AlphaFoldDB" id="A0A916WIT8"/>
<dbReference type="Gene3D" id="6.10.280.130">
    <property type="match status" value="1"/>
</dbReference>
<evidence type="ECO:0000256" key="24">
    <source>
        <dbReference type="SAM" id="Phobius"/>
    </source>
</evidence>
<gene>
    <name evidence="26" type="primary">fixP</name>
    <name evidence="26" type="ORF">GCM10011491_32790</name>
</gene>
<comment type="function">
    <text evidence="20">C-type cytochrome. Part of the cbb3-type cytochrome c oxidase complex. FixP subunit is required for transferring electrons from donor cytochrome c via its heme groups to FixO subunit. From there, electrons are shuttled to the catalytic binuclear center of FixN subunit where oxygen reduction takes place. The complex also functions as a proton pump.</text>
</comment>
<dbReference type="GO" id="GO:0005506">
    <property type="term" value="F:iron ion binding"/>
    <property type="evidence" value="ECO:0007669"/>
    <property type="project" value="InterPro"/>
</dbReference>
<evidence type="ECO:0000256" key="15">
    <source>
        <dbReference type="ARBA" id="ARBA00022989"/>
    </source>
</evidence>
<keyword evidence="16 21" id="KW-0560">Oxidoreductase</keyword>
<keyword evidence="27" id="KW-1185">Reference proteome</keyword>
<evidence type="ECO:0000256" key="18">
    <source>
        <dbReference type="ARBA" id="ARBA00023065"/>
    </source>
</evidence>
<evidence type="ECO:0000259" key="25">
    <source>
        <dbReference type="PROSITE" id="PS51007"/>
    </source>
</evidence>
<keyword evidence="19 21" id="KW-0472">Membrane</keyword>
<feature type="binding site" description="axial binding residue" evidence="22">
    <location>
        <position position="269"/>
    </location>
    <ligand>
        <name>heme c</name>
        <dbReference type="ChEBI" id="CHEBI:61717"/>
        <label>1</label>
    </ligand>
    <ligandPart>
        <name>Fe</name>
        <dbReference type="ChEBI" id="CHEBI:18248"/>
    </ligandPart>
</feature>